<evidence type="ECO:0000256" key="1">
    <source>
        <dbReference type="SAM" id="SignalP"/>
    </source>
</evidence>
<dbReference type="Gene3D" id="3.30.565.40">
    <property type="entry name" value="Fervidobacterium nodosum Rt17-B1 like"/>
    <property type="match status" value="1"/>
</dbReference>
<evidence type="ECO:0000259" key="2">
    <source>
        <dbReference type="Pfam" id="PF07833"/>
    </source>
</evidence>
<dbReference type="Gene3D" id="3.30.457.10">
    <property type="entry name" value="Copper amine oxidase-like, N-terminal domain"/>
    <property type="match status" value="1"/>
</dbReference>
<feature type="domain" description="Copper amine oxidase-like N-terminal" evidence="2">
    <location>
        <begin position="285"/>
        <end position="370"/>
    </location>
</feature>
<dbReference type="Pfam" id="PF11738">
    <property type="entry name" value="DUF3298"/>
    <property type="match status" value="1"/>
</dbReference>
<keyword evidence="1" id="KW-0732">Signal</keyword>
<dbReference type="SUPFAM" id="SSF55383">
    <property type="entry name" value="Copper amine oxidase, domain N"/>
    <property type="match status" value="1"/>
</dbReference>
<dbReference type="Proteomes" id="UP000481087">
    <property type="component" value="Unassembled WGS sequence"/>
</dbReference>
<evidence type="ECO:0000313" key="6">
    <source>
        <dbReference type="Proteomes" id="UP000481087"/>
    </source>
</evidence>
<keyword evidence="6" id="KW-1185">Reference proteome</keyword>
<proteinExistence type="predicted"/>
<feature type="chain" id="PRO_5027040220" evidence="1">
    <location>
        <begin position="35"/>
        <end position="378"/>
    </location>
</feature>
<dbReference type="InterPro" id="IPR025303">
    <property type="entry name" value="PdaC"/>
</dbReference>
<dbReference type="Pfam" id="PF13739">
    <property type="entry name" value="PdaC"/>
    <property type="match status" value="1"/>
</dbReference>
<reference evidence="5 6" key="1">
    <citation type="submission" date="2019-12" db="EMBL/GenBank/DDBJ databases">
        <title>Paenibacillus sp. nov. sp. isolated from soil.</title>
        <authorList>
            <person name="Kim J."/>
            <person name="Jeong S.E."/>
            <person name="Jung H.S."/>
            <person name="Jeon C.O."/>
        </authorList>
    </citation>
    <scope>NUCLEOTIDE SEQUENCE [LARGE SCALE GENOMIC DNA]</scope>
    <source>
        <strain evidence="5 6">5J-6</strain>
    </source>
</reference>
<dbReference type="InterPro" id="IPR036582">
    <property type="entry name" value="Mao_N_sf"/>
</dbReference>
<comment type="caution">
    <text evidence="5">The sequence shown here is derived from an EMBL/GenBank/DDBJ whole genome shotgun (WGS) entry which is preliminary data.</text>
</comment>
<organism evidence="5 6">
    <name type="scientific">Paenibacillus silvestris</name>
    <dbReference type="NCBI Taxonomy" id="2606219"/>
    <lineage>
        <taxon>Bacteria</taxon>
        <taxon>Bacillati</taxon>
        <taxon>Bacillota</taxon>
        <taxon>Bacilli</taxon>
        <taxon>Bacillales</taxon>
        <taxon>Paenibacillaceae</taxon>
        <taxon>Paenibacillus</taxon>
    </lineage>
</organism>
<dbReference type="AlphaFoldDB" id="A0A6L8V313"/>
<feature type="signal peptide" evidence="1">
    <location>
        <begin position="1"/>
        <end position="34"/>
    </location>
</feature>
<dbReference type="InterPro" id="IPR021729">
    <property type="entry name" value="DUF3298"/>
</dbReference>
<accession>A0A6L8V313</accession>
<dbReference type="InterPro" id="IPR037126">
    <property type="entry name" value="PdaC/RsiV-like_sf"/>
</dbReference>
<sequence length="378" mass="40703">MRKNPFNMLKMGVLGCAMLVGVSGAVVTSGSASAETVTAVPINAKVNPPTPVAIQATAVQIKEEVLTSKSENLKTNVKVPQLTGMLDAKYQEQLNDILLSHANEDLANWEKLADEAAADAKTKGFTYRPYELTIVYALKSDGTSFPAGLVSLQITTYGATGGTGMPRVDTYNVLNREEAQRVTLQDVLGATYKETVDAGVRAIMDEHPENYFKEEFKGIRESQGFYVEKGEAVVVFPKYAIAPGVMGSPEFRFPLAEDLIIPVATEPAAKVVLDLAAGDSITNSEGVSFVPLRKLAEGLGYEVTWNQATYAAELHKGAQWTSVSVGKDSYFYAKMAPVSLGAAPIIQNDSLYVPLKFVSDILKAEVKKGDAGNLHIEQ</sequence>
<dbReference type="RefSeq" id="WP_161408898.1">
    <property type="nucleotide sequence ID" value="NZ_WTUZ01000022.1"/>
</dbReference>
<feature type="domain" description="DUF3298" evidence="3">
    <location>
        <begin position="192"/>
        <end position="255"/>
    </location>
</feature>
<dbReference type="EMBL" id="WTUZ01000022">
    <property type="protein sequence ID" value="MZQ84853.1"/>
    <property type="molecule type" value="Genomic_DNA"/>
</dbReference>
<dbReference type="InterPro" id="IPR012854">
    <property type="entry name" value="Cu_amine_oxidase-like_N"/>
</dbReference>
<evidence type="ECO:0000259" key="4">
    <source>
        <dbReference type="Pfam" id="PF13739"/>
    </source>
</evidence>
<evidence type="ECO:0000313" key="5">
    <source>
        <dbReference type="EMBL" id="MZQ84853.1"/>
    </source>
</evidence>
<gene>
    <name evidence="5" type="ORF">GQF01_22340</name>
</gene>
<evidence type="ECO:0000259" key="3">
    <source>
        <dbReference type="Pfam" id="PF11738"/>
    </source>
</evidence>
<dbReference type="Pfam" id="PF07833">
    <property type="entry name" value="Cu_amine_oxidN1"/>
    <property type="match status" value="1"/>
</dbReference>
<name>A0A6L8V313_9BACL</name>
<feature type="domain" description="Deacetylase PdaC" evidence="4">
    <location>
        <begin position="68"/>
        <end position="162"/>
    </location>
</feature>
<dbReference type="Gene3D" id="3.90.640.20">
    <property type="entry name" value="Heat-shock cognate protein, ATPase"/>
    <property type="match status" value="1"/>
</dbReference>
<protein>
    <submittedName>
        <fullName evidence="5">DUF3298 domain-containing protein</fullName>
    </submittedName>
</protein>